<dbReference type="RefSeq" id="WP_168371226.1">
    <property type="nucleotide sequence ID" value="NZ_LNTB01000001.1"/>
</dbReference>
<protein>
    <submittedName>
        <fullName evidence="1">Uncharacterized protein</fullName>
    </submittedName>
</protein>
<dbReference type="EMBL" id="LNTB01000001">
    <property type="protein sequence ID" value="KSW11758.1"/>
    <property type="molecule type" value="Genomic_DNA"/>
</dbReference>
<sequence>MEEKPDFIVVGAGPAGAAFAYYASSSGYRVEVYEGSEPGSKPCGWAVPVQIEKYVKVPGDTVLTEIRGFRVYLDGKLVHEHYGSLWGYIIDKRLFITRLLEGSTLYKRYVDISNPYSPRIGSSRLEARERVVLAPGLVGLPRAARETIMAVQQIFRTRDVVEEDVVEIWFDRELVGYYWVFPRSGE</sequence>
<dbReference type="OrthoDB" id="6062at2157"/>
<dbReference type="STRING" id="2309.CF15_02815"/>
<gene>
    <name evidence="1" type="ORF">CF15_02815</name>
</gene>
<dbReference type="SUPFAM" id="SSF51905">
    <property type="entry name" value="FAD/NAD(P)-binding domain"/>
    <property type="match status" value="1"/>
</dbReference>
<comment type="caution">
    <text evidence="1">The sequence shown here is derived from an EMBL/GenBank/DDBJ whole genome shotgun (WGS) entry which is preliminary data.</text>
</comment>
<evidence type="ECO:0000313" key="1">
    <source>
        <dbReference type="EMBL" id="KSW11758.1"/>
    </source>
</evidence>
<evidence type="ECO:0000313" key="2">
    <source>
        <dbReference type="Proteomes" id="UP000053352"/>
    </source>
</evidence>
<dbReference type="Gene3D" id="3.50.50.60">
    <property type="entry name" value="FAD/NAD(P)-binding domain"/>
    <property type="match status" value="1"/>
</dbReference>
<dbReference type="PANTHER" id="PTHR42685:SF20">
    <property type="entry name" value="HYDROGENASE, PUTATIVE-RELATED"/>
    <property type="match status" value="1"/>
</dbReference>
<dbReference type="Proteomes" id="UP000053352">
    <property type="component" value="Unassembled WGS sequence"/>
</dbReference>
<dbReference type="InterPro" id="IPR036188">
    <property type="entry name" value="FAD/NAD-bd_sf"/>
</dbReference>
<organism evidence="1 2">
    <name type="scientific">Pyrodictium occultum</name>
    <dbReference type="NCBI Taxonomy" id="2309"/>
    <lineage>
        <taxon>Archaea</taxon>
        <taxon>Thermoproteota</taxon>
        <taxon>Thermoprotei</taxon>
        <taxon>Desulfurococcales</taxon>
        <taxon>Pyrodictiaceae</taxon>
        <taxon>Pyrodictium</taxon>
    </lineage>
</organism>
<dbReference type="PANTHER" id="PTHR42685">
    <property type="entry name" value="GERANYLGERANYL DIPHOSPHATE REDUCTASE"/>
    <property type="match status" value="1"/>
</dbReference>
<dbReference type="AlphaFoldDB" id="A0A0V8RUM7"/>
<name>A0A0V8RUM7_PYROC</name>
<dbReference type="InterPro" id="IPR050407">
    <property type="entry name" value="Geranylgeranyl_reductase"/>
</dbReference>
<reference evidence="1 2" key="1">
    <citation type="submission" date="2015-11" db="EMBL/GenBank/DDBJ databases">
        <title>Genome sequence of Pyrodictium occultum PL-19, a marine hyperthermophilic archaeon isolated from Volcano, Italy.</title>
        <authorList>
            <person name="Utturkar S."/>
            <person name="Huber H."/>
            <person name="Leptihn S."/>
            <person name="Brown S."/>
            <person name="Stetter K.O."/>
            <person name="Podar M."/>
        </authorList>
    </citation>
    <scope>NUCLEOTIDE SEQUENCE [LARGE SCALE GENOMIC DNA]</scope>
    <source>
        <strain evidence="1 2">PL-19</strain>
    </source>
</reference>
<accession>A0A0V8RUM7</accession>
<keyword evidence="2" id="KW-1185">Reference proteome</keyword>
<dbReference type="Pfam" id="PF13450">
    <property type="entry name" value="NAD_binding_8"/>
    <property type="match status" value="1"/>
</dbReference>
<proteinExistence type="predicted"/>